<gene>
    <name evidence="2" type="ORF">B1B_04558</name>
</gene>
<name>T1CS01_9ZZZZ</name>
<comment type="caution">
    <text evidence="2">The sequence shown here is derived from an EMBL/GenBank/DDBJ whole genome shotgun (WGS) entry which is preliminary data.</text>
</comment>
<organism evidence="2">
    <name type="scientific">mine drainage metagenome</name>
    <dbReference type="NCBI Taxonomy" id="410659"/>
    <lineage>
        <taxon>unclassified sequences</taxon>
        <taxon>metagenomes</taxon>
        <taxon>ecological metagenomes</taxon>
    </lineage>
</organism>
<reference evidence="2" key="1">
    <citation type="submission" date="2013-08" db="EMBL/GenBank/DDBJ databases">
        <authorList>
            <person name="Mendez C."/>
            <person name="Richter M."/>
            <person name="Ferrer M."/>
            <person name="Sanchez J."/>
        </authorList>
    </citation>
    <scope>NUCLEOTIDE SEQUENCE</scope>
</reference>
<evidence type="ECO:0000259" key="1">
    <source>
        <dbReference type="Pfam" id="PF13701"/>
    </source>
</evidence>
<reference evidence="2" key="2">
    <citation type="journal article" date="2014" name="ISME J.">
        <title>Microbial stratification in low pH oxic and suboxic macroscopic growths along an acid mine drainage.</title>
        <authorList>
            <person name="Mendez-Garcia C."/>
            <person name="Mesa V."/>
            <person name="Sprenger R.R."/>
            <person name="Richter M."/>
            <person name="Diez M.S."/>
            <person name="Solano J."/>
            <person name="Bargiela R."/>
            <person name="Golyshina O.V."/>
            <person name="Manteca A."/>
            <person name="Ramos J.L."/>
            <person name="Gallego J.R."/>
            <person name="Llorente I."/>
            <person name="Martins Dos Santos V.A."/>
            <person name="Jensen O.N."/>
            <person name="Pelaez A.I."/>
            <person name="Sanchez J."/>
            <person name="Ferrer M."/>
        </authorList>
    </citation>
    <scope>NUCLEOTIDE SEQUENCE</scope>
</reference>
<dbReference type="Pfam" id="PF13701">
    <property type="entry name" value="DDE_Tnp_1_4"/>
    <property type="match status" value="1"/>
</dbReference>
<sequence>KLATEERAIKRRLAEAVVPNFSGPTLGRANISYELAERTRGKVAHGGMGMIAKLVETVGLAGEIDSSLDLLKLHKPYHESDHVLNIAYNVLCGGQRLQDIELRRGDAVFLDGLGTKSIPDPTTAGDFCRRFDESSVLALQEAINRVRLKVWAAQPDSFFATPAVIDADASIVPTDAETKAGMDISYKGIWGYSALVTSLANTKEPLYLGLLGANRPSHEGAPDSFDRSIALCRKAGWKQIRLRGDTDYALTGHFDRWDEDGVKFVFGYDAKTNLIERAEGADEEMYHELVTRAERTI</sequence>
<dbReference type="InterPro" id="IPR025668">
    <property type="entry name" value="Tnp_DDE_dom"/>
</dbReference>
<evidence type="ECO:0000313" key="2">
    <source>
        <dbReference type="EMBL" id="EQD71269.1"/>
    </source>
</evidence>
<accession>T1CS01</accession>
<dbReference type="EMBL" id="AUZY01002847">
    <property type="protein sequence ID" value="EQD71269.1"/>
    <property type="molecule type" value="Genomic_DNA"/>
</dbReference>
<feature type="non-terminal residue" evidence="2">
    <location>
        <position position="297"/>
    </location>
</feature>
<feature type="domain" description="Transposase DDE" evidence="1">
    <location>
        <begin position="44"/>
        <end position="290"/>
    </location>
</feature>
<proteinExistence type="predicted"/>
<protein>
    <recommendedName>
        <fullName evidence="1">Transposase DDE domain-containing protein</fullName>
    </recommendedName>
</protein>
<dbReference type="AlphaFoldDB" id="T1CS01"/>
<feature type="non-terminal residue" evidence="2">
    <location>
        <position position="1"/>
    </location>
</feature>